<dbReference type="Proteomes" id="UP000326169">
    <property type="component" value="Unassembled WGS sequence"/>
</dbReference>
<evidence type="ECO:0000313" key="3">
    <source>
        <dbReference type="Proteomes" id="UP000326169"/>
    </source>
</evidence>
<keyword evidence="3" id="KW-1185">Reference proteome</keyword>
<evidence type="ECO:0000313" key="2">
    <source>
        <dbReference type="EMBL" id="GCE95376.1"/>
    </source>
</evidence>
<dbReference type="InterPro" id="IPR025478">
    <property type="entry name" value="COP23"/>
</dbReference>
<protein>
    <recommendedName>
        <fullName evidence="4">Circadian oscillating protein COP23</fullName>
    </recommendedName>
</protein>
<reference evidence="2 3" key="1">
    <citation type="journal article" date="2019" name="J Genomics">
        <title>The Draft Genome of a Hydrogen-producing Cyanobacterium, Arthrospira platensis NIES-46.</title>
        <authorList>
            <person name="Suzuki S."/>
            <person name="Yamaguchi H."/>
            <person name="Kawachi M."/>
        </authorList>
    </citation>
    <scope>NUCLEOTIDE SEQUENCE [LARGE SCALE GENOMIC DNA]</scope>
    <source>
        <strain evidence="2 3">NIES-46</strain>
    </source>
</reference>
<proteinExistence type="predicted"/>
<accession>A0A5M3TBY5</accession>
<organism evidence="2 3">
    <name type="scientific">Limnospira platensis NIES-46</name>
    <dbReference type="NCBI Taxonomy" id="1236695"/>
    <lineage>
        <taxon>Bacteria</taxon>
        <taxon>Bacillati</taxon>
        <taxon>Cyanobacteriota</taxon>
        <taxon>Cyanophyceae</taxon>
        <taxon>Oscillatoriophycideae</taxon>
        <taxon>Oscillatoriales</taxon>
        <taxon>Sirenicapillariaceae</taxon>
        <taxon>Limnospira</taxon>
    </lineage>
</organism>
<feature type="transmembrane region" description="Helical" evidence="1">
    <location>
        <begin position="12"/>
        <end position="29"/>
    </location>
</feature>
<comment type="caution">
    <text evidence="2">The sequence shown here is derived from an EMBL/GenBank/DDBJ whole genome shotgun (WGS) entry which is preliminary data.</text>
</comment>
<dbReference type="EMBL" id="BIMW01000128">
    <property type="protein sequence ID" value="GCE95376.1"/>
    <property type="molecule type" value="Genomic_DNA"/>
</dbReference>
<dbReference type="Pfam" id="PF14218">
    <property type="entry name" value="COP23"/>
    <property type="match status" value="1"/>
</dbReference>
<keyword evidence="1" id="KW-0812">Transmembrane</keyword>
<evidence type="ECO:0008006" key="4">
    <source>
        <dbReference type="Google" id="ProtNLM"/>
    </source>
</evidence>
<dbReference type="RefSeq" id="WP_014277521.1">
    <property type="nucleotide sequence ID" value="NZ_BIMW01000128.1"/>
</dbReference>
<keyword evidence="1" id="KW-1133">Transmembrane helix</keyword>
<gene>
    <name evidence="2" type="ORF">NIES46_34390</name>
</gene>
<evidence type="ECO:0000256" key="1">
    <source>
        <dbReference type="SAM" id="Phobius"/>
    </source>
</evidence>
<keyword evidence="1" id="KW-0472">Membrane</keyword>
<dbReference type="GeneID" id="301684222"/>
<name>A0A5M3TBY5_LIMPL</name>
<sequence length="268" mass="29564">MFTQFKSGWRKFSPIFGVISLSLAMPLVINQGAATARPLSIGDRHFSPSWSQITDQLGLPRINFPQNPEPIPTQTSIPPQQEETVPIPQVEVETETSNIPRFRCEVVNGQYTVMYYPVSQPTQGFPWAVPGEMGGGWTPQRRCQEISSRLESYRPDGLVALQTAVENGHNTVCATTEDIPQCRIVLTVPAGESAEVVRDRIFQNLLIADSGQSTQGVVTLVNERSTLGTLEGIIPRSSSNRSQGILLKPFLDPADGGTGNRLNRRFFR</sequence>